<feature type="domain" description="Rhodanese" evidence="3">
    <location>
        <begin position="49"/>
        <end position="143"/>
    </location>
</feature>
<dbReference type="OrthoDB" id="9770030at2"/>
<dbReference type="PANTHER" id="PTHR11364:SF27">
    <property type="entry name" value="SULFURTRANSFERASE"/>
    <property type="match status" value="1"/>
</dbReference>
<accession>A0A1M6RGH2</accession>
<protein>
    <submittedName>
        <fullName evidence="4">Thiosulfate/3-mercaptopyruvate sulfurtransferase</fullName>
    </submittedName>
</protein>
<proteinExistence type="predicted"/>
<keyword evidence="1 4" id="KW-0808">Transferase</keyword>
<dbReference type="InterPro" id="IPR045078">
    <property type="entry name" value="TST/MPST-like"/>
</dbReference>
<evidence type="ECO:0000256" key="1">
    <source>
        <dbReference type="ARBA" id="ARBA00022679"/>
    </source>
</evidence>
<dbReference type="SMART" id="SM00450">
    <property type="entry name" value="RHOD"/>
    <property type="match status" value="2"/>
</dbReference>
<dbReference type="CDD" id="cd01449">
    <property type="entry name" value="TST_Repeat_2"/>
    <property type="match status" value="1"/>
</dbReference>
<dbReference type="SUPFAM" id="SSF52821">
    <property type="entry name" value="Rhodanese/Cell cycle control phosphatase"/>
    <property type="match status" value="2"/>
</dbReference>
<dbReference type="CDD" id="cd01448">
    <property type="entry name" value="TST_Repeat_1"/>
    <property type="match status" value="1"/>
</dbReference>
<dbReference type="Gene3D" id="3.40.250.10">
    <property type="entry name" value="Rhodanese-like domain"/>
    <property type="match status" value="2"/>
</dbReference>
<gene>
    <name evidence="4" type="ORF">SAMN05421803_11798</name>
</gene>
<dbReference type="STRING" id="758803.SAMN05421803_11798"/>
<name>A0A1M6RGH2_9ACTN</name>
<evidence type="ECO:0000256" key="2">
    <source>
        <dbReference type="ARBA" id="ARBA00022737"/>
    </source>
</evidence>
<dbReference type="EMBL" id="FQZK01000017">
    <property type="protein sequence ID" value="SHK31549.1"/>
    <property type="molecule type" value="Genomic_DNA"/>
</dbReference>
<dbReference type="GO" id="GO:0004792">
    <property type="term" value="F:thiosulfate-cyanide sulfurtransferase activity"/>
    <property type="evidence" value="ECO:0007669"/>
    <property type="project" value="TreeGrafter"/>
</dbReference>
<evidence type="ECO:0000313" key="5">
    <source>
        <dbReference type="Proteomes" id="UP000184452"/>
    </source>
</evidence>
<sequence>MSARIDPLVDAAWLSRHLGDGDLVVVDATTLLDIPEEGPYTVGSGRPGYEEEHIPGAVFADLTTDFADTGASDPWTVPSSEKFAVHAGLLGIGEGKRVVAYDRSTGFWATRLRWHLRLEGFDDVAVLDGGLRAWKAAGGRVTSEPTPAPIAAAFQARRRPELLRSTEEVARSLGDGRTLLVNVLDPATYRGDRHTYARDGHIPGSVNLPVSELLDPGTGGLRPAAELREILDRAGLLDPGVRPVAYCGGGIAATGLVHALSLAGRDDAAVYDGSMTAWAADPSLPLVTGDSPEGDA</sequence>
<evidence type="ECO:0000259" key="3">
    <source>
        <dbReference type="PROSITE" id="PS50206"/>
    </source>
</evidence>
<organism evidence="4 5">
    <name type="scientific">Nocardiopsis flavescens</name>
    <dbReference type="NCBI Taxonomy" id="758803"/>
    <lineage>
        <taxon>Bacteria</taxon>
        <taxon>Bacillati</taxon>
        <taxon>Actinomycetota</taxon>
        <taxon>Actinomycetes</taxon>
        <taxon>Streptosporangiales</taxon>
        <taxon>Nocardiopsidaceae</taxon>
        <taxon>Nocardiopsis</taxon>
    </lineage>
</organism>
<dbReference type="Proteomes" id="UP000184452">
    <property type="component" value="Unassembled WGS sequence"/>
</dbReference>
<feature type="domain" description="Rhodanese" evidence="3">
    <location>
        <begin position="185"/>
        <end position="287"/>
    </location>
</feature>
<dbReference type="PANTHER" id="PTHR11364">
    <property type="entry name" value="THIOSULFATE SULFERTANSFERASE"/>
    <property type="match status" value="1"/>
</dbReference>
<keyword evidence="2" id="KW-0677">Repeat</keyword>
<reference evidence="4 5" key="1">
    <citation type="submission" date="2016-11" db="EMBL/GenBank/DDBJ databases">
        <authorList>
            <person name="Jaros S."/>
            <person name="Januszkiewicz K."/>
            <person name="Wedrychowicz H."/>
        </authorList>
    </citation>
    <scope>NUCLEOTIDE SEQUENCE [LARGE SCALE GENOMIC DNA]</scope>
    <source>
        <strain evidence="4 5">CGMCC 4.5723</strain>
    </source>
</reference>
<keyword evidence="4" id="KW-0670">Pyruvate</keyword>
<evidence type="ECO:0000313" key="4">
    <source>
        <dbReference type="EMBL" id="SHK31549.1"/>
    </source>
</evidence>
<dbReference type="PROSITE" id="PS50206">
    <property type="entry name" value="RHODANESE_3"/>
    <property type="match status" value="2"/>
</dbReference>
<dbReference type="InterPro" id="IPR001763">
    <property type="entry name" value="Rhodanese-like_dom"/>
</dbReference>
<keyword evidence="5" id="KW-1185">Reference proteome</keyword>
<dbReference type="Pfam" id="PF00581">
    <property type="entry name" value="Rhodanese"/>
    <property type="match status" value="2"/>
</dbReference>
<dbReference type="RefSeq" id="WP_073381683.1">
    <property type="nucleotide sequence ID" value="NZ_FQZK01000017.1"/>
</dbReference>
<dbReference type="AlphaFoldDB" id="A0A1M6RGH2"/>
<dbReference type="InterPro" id="IPR036873">
    <property type="entry name" value="Rhodanese-like_dom_sf"/>
</dbReference>